<dbReference type="AlphaFoldDB" id="A0A845AB62"/>
<evidence type="ECO:0000313" key="4">
    <source>
        <dbReference type="Proteomes" id="UP000439780"/>
    </source>
</evidence>
<dbReference type="SMART" id="SM00448">
    <property type="entry name" value="REC"/>
    <property type="match status" value="1"/>
</dbReference>
<dbReference type="InterPro" id="IPR001789">
    <property type="entry name" value="Sig_transdc_resp-reg_receiver"/>
</dbReference>
<keyword evidence="1" id="KW-0597">Phosphoprotein</keyword>
<reference evidence="3 4" key="1">
    <citation type="submission" date="2019-12" db="EMBL/GenBank/DDBJ databases">
        <title>Genomic-based taxomic classification of the family Erythrobacteraceae.</title>
        <authorList>
            <person name="Xu L."/>
        </authorList>
    </citation>
    <scope>NUCLEOTIDE SEQUENCE [LARGE SCALE GENOMIC DNA]</scope>
    <source>
        <strain evidence="3 4">KEMB 9005-328</strain>
    </source>
</reference>
<evidence type="ECO:0000256" key="1">
    <source>
        <dbReference type="PROSITE-ProRule" id="PRU00169"/>
    </source>
</evidence>
<dbReference type="Proteomes" id="UP000439780">
    <property type="component" value="Unassembled WGS sequence"/>
</dbReference>
<dbReference type="OrthoDB" id="7471842at2"/>
<dbReference type="SUPFAM" id="SSF52172">
    <property type="entry name" value="CheY-like"/>
    <property type="match status" value="1"/>
</dbReference>
<dbReference type="PROSITE" id="PS50110">
    <property type="entry name" value="RESPONSE_REGULATORY"/>
    <property type="match status" value="1"/>
</dbReference>
<organism evidence="3 4">
    <name type="scientific">Qipengyuania algicida</name>
    <dbReference type="NCBI Taxonomy" id="1836209"/>
    <lineage>
        <taxon>Bacteria</taxon>
        <taxon>Pseudomonadati</taxon>
        <taxon>Pseudomonadota</taxon>
        <taxon>Alphaproteobacteria</taxon>
        <taxon>Sphingomonadales</taxon>
        <taxon>Erythrobacteraceae</taxon>
        <taxon>Qipengyuania</taxon>
    </lineage>
</organism>
<dbReference type="GO" id="GO:0000160">
    <property type="term" value="P:phosphorelay signal transduction system"/>
    <property type="evidence" value="ECO:0007669"/>
    <property type="project" value="InterPro"/>
</dbReference>
<dbReference type="Gene3D" id="3.40.50.2300">
    <property type="match status" value="1"/>
</dbReference>
<dbReference type="RefSeq" id="WP_160751932.1">
    <property type="nucleotide sequence ID" value="NZ_WTYA01000001.1"/>
</dbReference>
<accession>A0A845AB62</accession>
<gene>
    <name evidence="3" type="ORF">GRI58_02350</name>
</gene>
<name>A0A845AB62_9SPHN</name>
<feature type="domain" description="Response regulatory" evidence="2">
    <location>
        <begin position="8"/>
        <end position="119"/>
    </location>
</feature>
<dbReference type="EMBL" id="WTYA01000001">
    <property type="protein sequence ID" value="MXP27662.1"/>
    <property type="molecule type" value="Genomic_DNA"/>
</dbReference>
<evidence type="ECO:0000313" key="3">
    <source>
        <dbReference type="EMBL" id="MXP27662.1"/>
    </source>
</evidence>
<proteinExistence type="predicted"/>
<feature type="modified residue" description="4-aspartylphosphate" evidence="1">
    <location>
        <position position="58"/>
    </location>
</feature>
<protein>
    <recommendedName>
        <fullName evidence="2">Response regulatory domain-containing protein</fullName>
    </recommendedName>
</protein>
<comment type="caution">
    <text evidence="3">The sequence shown here is derived from an EMBL/GenBank/DDBJ whole genome shotgun (WGS) entry which is preliminary data.</text>
</comment>
<evidence type="ECO:0000259" key="2">
    <source>
        <dbReference type="PROSITE" id="PS50110"/>
    </source>
</evidence>
<sequence length="127" mass="13560">MEEARRPLVLVLDDEALIAFDIAATVEDLGAQVLGPATSLKEGFALCEESSPHYALLDIDVSGQLVWPLARHLAEHGSRVIFVSANANHNELKDEFDSSPVVDKPAGQADIASALQRAGFNSPRALA</sequence>
<dbReference type="InterPro" id="IPR011006">
    <property type="entry name" value="CheY-like_superfamily"/>
</dbReference>
<keyword evidence="4" id="KW-1185">Reference proteome</keyword>